<evidence type="ECO:0000256" key="2">
    <source>
        <dbReference type="ARBA" id="ARBA00029447"/>
    </source>
</evidence>
<dbReference type="PANTHER" id="PTHR43531">
    <property type="entry name" value="PROTEIN ICFG"/>
    <property type="match status" value="1"/>
</dbReference>
<accession>E1RBA9</accession>
<gene>
    <name evidence="8" type="ordered locus">Spirs_0492</name>
</gene>
<name>E1RBA9_SEDSS</name>
<dbReference type="eggNOG" id="COG0840">
    <property type="taxonomic scope" value="Bacteria"/>
</dbReference>
<feature type="region of interest" description="Disordered" evidence="4">
    <location>
        <begin position="617"/>
        <end position="665"/>
    </location>
</feature>
<dbReference type="AlphaFoldDB" id="E1RBA9"/>
<proteinExistence type="inferred from homology"/>
<dbReference type="InterPro" id="IPR003660">
    <property type="entry name" value="HAMP_dom"/>
</dbReference>
<evidence type="ECO:0000256" key="5">
    <source>
        <dbReference type="SAM" id="Phobius"/>
    </source>
</evidence>
<comment type="similarity">
    <text evidence="2">Belongs to the methyl-accepting chemotaxis (MCP) protein family.</text>
</comment>
<feature type="transmembrane region" description="Helical" evidence="5">
    <location>
        <begin position="6"/>
        <end position="27"/>
    </location>
</feature>
<dbReference type="Pfam" id="PF00015">
    <property type="entry name" value="MCPsignal"/>
    <property type="match status" value="1"/>
</dbReference>
<dbReference type="PROSITE" id="PS50111">
    <property type="entry name" value="CHEMOTAXIS_TRANSDUC_2"/>
    <property type="match status" value="1"/>
</dbReference>
<evidence type="ECO:0000313" key="9">
    <source>
        <dbReference type="Proteomes" id="UP000002318"/>
    </source>
</evidence>
<dbReference type="GO" id="GO:0004888">
    <property type="term" value="F:transmembrane signaling receptor activity"/>
    <property type="evidence" value="ECO:0007669"/>
    <property type="project" value="TreeGrafter"/>
</dbReference>
<evidence type="ECO:0000256" key="4">
    <source>
        <dbReference type="SAM" id="MobiDB-lite"/>
    </source>
</evidence>
<evidence type="ECO:0000259" key="7">
    <source>
        <dbReference type="PROSITE" id="PS50885"/>
    </source>
</evidence>
<sequence>MSIRGKLILLVSGIIVVFLLAIGAYTISRMPLKQIQQERYVFDDLRTRLMTLRAEMNRLDATSIEQQWKQVQEAKAAVDETFIIVKNLKTLPSLNAKIEKSVSIILRLDELFREKYSETEKLVGQMMDAAKDVFVFSGSIEMLDFYTNARAKSHPKIQQYQLLISNFISAIYVADMNLNSAVEVIGEQYSMIEDEVAKIEKKSTYTVLGIMALLFLVMVFVAVRIANTIGKGVIKIERAISDLTDGDLTVRAEVISKDDLGRLSADLNRFIEALSTTVENIKITSGENITVKEDLVVTINETSASVQQMSAGASSIKDQMSKLDVQIRESTKEVDVVTEGIGGLSDALNDQVAMVEESTSSVTEMIASIGNVADITQKKRAATEKLVQTAQTGGNQLDATTAIIEEINGRIGEIRGTTDIIQNVAAQTNLLAMNAAIEAAHAGEYGRGFAVVAEEIRKLAEASSLNSKQIAKVIKEMIARIQEASDAGSATKRAFADIDTEVRGVASSLDEINSSMMELQAGGQQILEAMTSLQDVSSKVREGGDQMGDAAGTVKDAMAQVDRISAEVLGSISEITAGLSEVGNAMMTVSDLTEKVSGISEAMDEAVRFFRTEENERVEDAEELESFDEEHDTQSALETLEVPDLASEEVEEDEKSNGTEERDTE</sequence>
<dbReference type="RefSeq" id="WP_013253103.1">
    <property type="nucleotide sequence ID" value="NC_014364.1"/>
</dbReference>
<dbReference type="GO" id="GO:0005886">
    <property type="term" value="C:plasma membrane"/>
    <property type="evidence" value="ECO:0007669"/>
    <property type="project" value="TreeGrafter"/>
</dbReference>
<evidence type="ECO:0000313" key="8">
    <source>
        <dbReference type="EMBL" id="ADK79639.1"/>
    </source>
</evidence>
<dbReference type="Pfam" id="PF00672">
    <property type="entry name" value="HAMP"/>
    <property type="match status" value="1"/>
</dbReference>
<protein>
    <submittedName>
        <fullName evidence="8">Methyl-accepting chemotaxis sensory transducer</fullName>
    </submittedName>
</protein>
<organism evidence="8 9">
    <name type="scientific">Sediminispirochaeta smaragdinae (strain DSM 11293 / JCM 15392 / SEBR 4228)</name>
    <name type="common">Spirochaeta smaragdinae</name>
    <dbReference type="NCBI Taxonomy" id="573413"/>
    <lineage>
        <taxon>Bacteria</taxon>
        <taxon>Pseudomonadati</taxon>
        <taxon>Spirochaetota</taxon>
        <taxon>Spirochaetia</taxon>
        <taxon>Spirochaetales</taxon>
        <taxon>Spirochaetaceae</taxon>
        <taxon>Sediminispirochaeta</taxon>
    </lineage>
</organism>
<keyword evidence="5" id="KW-0812">Transmembrane</keyword>
<dbReference type="PROSITE" id="PS50885">
    <property type="entry name" value="HAMP"/>
    <property type="match status" value="1"/>
</dbReference>
<dbReference type="Gene3D" id="1.10.287.950">
    <property type="entry name" value="Methyl-accepting chemotaxis protein"/>
    <property type="match status" value="1"/>
</dbReference>
<evidence type="ECO:0000259" key="6">
    <source>
        <dbReference type="PROSITE" id="PS50111"/>
    </source>
</evidence>
<keyword evidence="5" id="KW-0472">Membrane</keyword>
<keyword evidence="3" id="KW-0807">Transducer</keyword>
<dbReference type="PANTHER" id="PTHR43531:SF11">
    <property type="entry name" value="METHYL-ACCEPTING CHEMOTAXIS PROTEIN 3"/>
    <property type="match status" value="1"/>
</dbReference>
<dbReference type="STRING" id="573413.Spirs_0492"/>
<dbReference type="EMBL" id="CP002116">
    <property type="protein sequence ID" value="ADK79639.1"/>
    <property type="molecule type" value="Genomic_DNA"/>
</dbReference>
<dbReference type="OrthoDB" id="319733at2"/>
<keyword evidence="5" id="KW-1133">Transmembrane helix</keyword>
<dbReference type="GO" id="GO:0007165">
    <property type="term" value="P:signal transduction"/>
    <property type="evidence" value="ECO:0007669"/>
    <property type="project" value="UniProtKB-KW"/>
</dbReference>
<dbReference type="SUPFAM" id="SSF58104">
    <property type="entry name" value="Methyl-accepting chemotaxis protein (MCP) signaling domain"/>
    <property type="match status" value="1"/>
</dbReference>
<dbReference type="KEGG" id="ssm:Spirs_0492"/>
<dbReference type="CDD" id="cd06225">
    <property type="entry name" value="HAMP"/>
    <property type="match status" value="1"/>
</dbReference>
<dbReference type="InterPro" id="IPR051310">
    <property type="entry name" value="MCP_chemotaxis"/>
</dbReference>
<keyword evidence="9" id="KW-1185">Reference proteome</keyword>
<evidence type="ECO:0000256" key="3">
    <source>
        <dbReference type="PROSITE-ProRule" id="PRU00284"/>
    </source>
</evidence>
<reference evidence="8 9" key="1">
    <citation type="journal article" date="2010" name="Stand. Genomic Sci.">
        <title>Complete genome sequence of Spirochaeta smaragdinae type strain (SEBR 4228).</title>
        <authorList>
            <person name="Mavromatis K."/>
            <person name="Yasawong M."/>
            <person name="Chertkov O."/>
            <person name="Lapidus A."/>
            <person name="Lucas S."/>
            <person name="Nolan M."/>
            <person name="Del Rio T.G."/>
            <person name="Tice H."/>
            <person name="Cheng J.F."/>
            <person name="Pitluck S."/>
            <person name="Liolios K."/>
            <person name="Ivanova N."/>
            <person name="Tapia R."/>
            <person name="Han C."/>
            <person name="Bruce D."/>
            <person name="Goodwin L."/>
            <person name="Pati A."/>
            <person name="Chen A."/>
            <person name="Palaniappan K."/>
            <person name="Land M."/>
            <person name="Hauser L."/>
            <person name="Chang Y.J."/>
            <person name="Jeffries C.D."/>
            <person name="Detter J.C."/>
            <person name="Rohde M."/>
            <person name="Brambilla E."/>
            <person name="Spring S."/>
            <person name="Goker M."/>
            <person name="Sikorski J."/>
            <person name="Woyke T."/>
            <person name="Bristow J."/>
            <person name="Eisen J.A."/>
            <person name="Markowitz V."/>
            <person name="Hugenholtz P."/>
            <person name="Klenk H.P."/>
            <person name="Kyrpides N.C."/>
        </authorList>
    </citation>
    <scope>NUCLEOTIDE SEQUENCE [LARGE SCALE GENOMIC DNA]</scope>
    <source>
        <strain evidence="9">DSM 11293 / JCM 15392 / SEBR 4228</strain>
    </source>
</reference>
<dbReference type="SMART" id="SM00283">
    <property type="entry name" value="MA"/>
    <property type="match status" value="1"/>
</dbReference>
<dbReference type="Proteomes" id="UP000002318">
    <property type="component" value="Chromosome"/>
</dbReference>
<feature type="compositionally biased region" description="Basic and acidic residues" evidence="4">
    <location>
        <begin position="655"/>
        <end position="665"/>
    </location>
</feature>
<dbReference type="SMART" id="SM00304">
    <property type="entry name" value="HAMP"/>
    <property type="match status" value="2"/>
</dbReference>
<feature type="transmembrane region" description="Helical" evidence="5">
    <location>
        <begin position="205"/>
        <end position="226"/>
    </location>
</feature>
<dbReference type="InterPro" id="IPR004089">
    <property type="entry name" value="MCPsignal_dom"/>
</dbReference>
<feature type="compositionally biased region" description="Acidic residues" evidence="4">
    <location>
        <begin position="617"/>
        <end position="631"/>
    </location>
</feature>
<dbReference type="GO" id="GO:0006935">
    <property type="term" value="P:chemotaxis"/>
    <property type="evidence" value="ECO:0007669"/>
    <property type="project" value="UniProtKB-KW"/>
</dbReference>
<feature type="domain" description="HAMP" evidence="7">
    <location>
        <begin position="227"/>
        <end position="279"/>
    </location>
</feature>
<dbReference type="HOGENOM" id="CLU_000445_107_18_12"/>
<evidence type="ECO:0000256" key="1">
    <source>
        <dbReference type="ARBA" id="ARBA00022500"/>
    </source>
</evidence>
<dbReference type="Gene3D" id="6.10.340.10">
    <property type="match status" value="1"/>
</dbReference>
<feature type="domain" description="Methyl-accepting transducer" evidence="6">
    <location>
        <begin position="326"/>
        <end position="548"/>
    </location>
</feature>
<keyword evidence="1" id="KW-0145">Chemotaxis</keyword>